<dbReference type="InterPro" id="IPR009711">
    <property type="entry name" value="UPF0473"/>
</dbReference>
<dbReference type="PANTHER" id="PTHR36061">
    <property type="match status" value="1"/>
</dbReference>
<organism evidence="1 2">
    <name type="scientific">Phormidesmis priestleyi</name>
    <dbReference type="NCBI Taxonomy" id="268141"/>
    <lineage>
        <taxon>Bacteria</taxon>
        <taxon>Bacillati</taxon>
        <taxon>Cyanobacteriota</taxon>
        <taxon>Cyanophyceae</taxon>
        <taxon>Leptolyngbyales</taxon>
        <taxon>Leptolyngbyaceae</taxon>
        <taxon>Phormidesmis</taxon>
    </lineage>
</organism>
<dbReference type="PANTHER" id="PTHR36061:SF3">
    <property type="entry name" value="OS04G0692200 PROTEIN"/>
    <property type="match status" value="1"/>
</dbReference>
<accession>A0A2W4XP39</accession>
<sequence>MVFDPSSIDEPTEYPIVTLTDEERRQLPCYVEKTMDVEGEEFLLLLPVNLPIEVFVWQSAAEAGIEDDEDEGEVLVDVEDEDIEALFPSARAVLAELDLLLERSAHTLTAAGDLPEADEEDCFSLEIDEEGSEPMTEEFQLLATFFHEGSQYSLCTPIEPLMFFARREADGSVELVEPEEFQKMRSQLEDKLFDVLE</sequence>
<comment type="caution">
    <text evidence="1">The sequence shown here is derived from an EMBL/GenBank/DDBJ whole genome shotgun (WGS) entry which is preliminary data.</text>
</comment>
<dbReference type="AlphaFoldDB" id="A0A2W4XP39"/>
<gene>
    <name evidence="1" type="ORF">DCF15_04120</name>
</gene>
<evidence type="ECO:0000313" key="1">
    <source>
        <dbReference type="EMBL" id="PZO59270.1"/>
    </source>
</evidence>
<dbReference type="InterPro" id="IPR022203">
    <property type="entry name" value="DUF3727"/>
</dbReference>
<proteinExistence type="predicted"/>
<protein>
    <submittedName>
        <fullName evidence="1">DUF3727 domain-containing protein</fullName>
    </submittedName>
</protein>
<evidence type="ECO:0000313" key="2">
    <source>
        <dbReference type="Proteomes" id="UP000249794"/>
    </source>
</evidence>
<dbReference type="EMBL" id="QBMP01000025">
    <property type="protein sequence ID" value="PZO59270.1"/>
    <property type="molecule type" value="Genomic_DNA"/>
</dbReference>
<reference evidence="1 2" key="2">
    <citation type="submission" date="2018-06" db="EMBL/GenBank/DDBJ databases">
        <title>Metagenomic assembly of (sub)arctic Cyanobacteria and their associated microbiome from non-axenic cultures.</title>
        <authorList>
            <person name="Baurain D."/>
        </authorList>
    </citation>
    <scope>NUCLEOTIDE SEQUENCE [LARGE SCALE GENOMIC DNA]</scope>
    <source>
        <strain evidence="1">ULC027bin1</strain>
    </source>
</reference>
<name>A0A2W4XP39_9CYAN</name>
<reference evidence="2" key="1">
    <citation type="submission" date="2018-04" db="EMBL/GenBank/DDBJ databases">
        <authorList>
            <person name="Cornet L."/>
        </authorList>
    </citation>
    <scope>NUCLEOTIDE SEQUENCE [LARGE SCALE GENOMIC DNA]</scope>
</reference>
<dbReference type="Proteomes" id="UP000249794">
    <property type="component" value="Unassembled WGS sequence"/>
</dbReference>
<dbReference type="Pfam" id="PF06949">
    <property type="entry name" value="DUF1292"/>
    <property type="match status" value="1"/>
</dbReference>
<dbReference type="Pfam" id="PF12527">
    <property type="entry name" value="DUF3727"/>
    <property type="match status" value="1"/>
</dbReference>